<feature type="domain" description="DOMON" evidence="10">
    <location>
        <begin position="38"/>
        <end position="157"/>
    </location>
</feature>
<protein>
    <recommendedName>
        <fullName evidence="10">DOMON domain-containing protein</fullName>
    </recommendedName>
</protein>
<keyword evidence="9" id="KW-0732">Signal</keyword>
<dbReference type="CDD" id="cd08760">
    <property type="entry name" value="Cyt_b561_FRRS1_like"/>
    <property type="match status" value="1"/>
</dbReference>
<keyword evidence="2" id="KW-0813">Transport</keyword>
<evidence type="ECO:0000256" key="1">
    <source>
        <dbReference type="ARBA" id="ARBA00004370"/>
    </source>
</evidence>
<feature type="signal peptide" evidence="9">
    <location>
        <begin position="1"/>
        <end position="20"/>
    </location>
</feature>
<dbReference type="Pfam" id="PF16010">
    <property type="entry name" value="CDH-cyt"/>
    <property type="match status" value="1"/>
</dbReference>
<dbReference type="SMART" id="SM00664">
    <property type="entry name" value="DoH"/>
    <property type="match status" value="1"/>
</dbReference>
<evidence type="ECO:0000256" key="5">
    <source>
        <dbReference type="ARBA" id="ARBA00022989"/>
    </source>
</evidence>
<sequence>MIQRSKTLTISAVVVLTVQAAVPSSTYVGRGTSRDPNDNVTVAVNVPSDSSDSLFFHFSAPAGQTWAAFGLGGQMKGALIFVTYASEDGKNITLSPRLGTGHVMPQHTSSVPVDVLAGSGIFNGSFVVNAKCTGCRSWSGGSLNAASTSQKMIWAVGPTGDLKTNDLSASITQHEGYDSFELDFKAATGPGGVPVLDSSNSTNVNDSPVSGGHSRAGIAVHGFLMVAAFLIVFPMGYLLLRVLEKVWLHWAVQSLALVMVCIGTAVGIAVSKRNNLTPSLTSGHQILGLVICGLLLITWTVGFVGHRIYKKTGTPARIMIGHRVLGPGTISLGLVNCFVGFRFADNNRGIVVFAIAMVIVIIFVSTMTTLARRRKLRKDVMNTPAAFNFREGQSAPSYPPQHQPPPFQNQGGIPLQNYANAPPIYR</sequence>
<keyword evidence="4" id="KW-0249">Electron transport</keyword>
<dbReference type="OrthoDB" id="19261at2759"/>
<evidence type="ECO:0000259" key="10">
    <source>
        <dbReference type="PROSITE" id="PS50836"/>
    </source>
</evidence>
<dbReference type="InterPro" id="IPR015920">
    <property type="entry name" value="Cellobiose_DH-like_cyt"/>
</dbReference>
<dbReference type="PANTHER" id="PTHR47797:SF1">
    <property type="entry name" value="CYTOCHROME B561 DOMAIN-CONTAINING PROTEIN-RELATED"/>
    <property type="match status" value="1"/>
</dbReference>
<feature type="transmembrane region" description="Helical" evidence="8">
    <location>
        <begin position="350"/>
        <end position="371"/>
    </location>
</feature>
<dbReference type="PROSITE" id="PS50836">
    <property type="entry name" value="DOMON"/>
    <property type="match status" value="1"/>
</dbReference>
<evidence type="ECO:0000256" key="7">
    <source>
        <dbReference type="SAM" id="MobiDB-lite"/>
    </source>
</evidence>
<dbReference type="InterPro" id="IPR005018">
    <property type="entry name" value="DOMON_domain"/>
</dbReference>
<evidence type="ECO:0000256" key="4">
    <source>
        <dbReference type="ARBA" id="ARBA00022982"/>
    </source>
</evidence>
<evidence type="ECO:0000256" key="6">
    <source>
        <dbReference type="ARBA" id="ARBA00023136"/>
    </source>
</evidence>
<feature type="compositionally biased region" description="Pro residues" evidence="7">
    <location>
        <begin position="397"/>
        <end position="407"/>
    </location>
</feature>
<dbReference type="Gene3D" id="2.60.40.1210">
    <property type="entry name" value="Cellobiose dehydrogenase, cytochrome domain"/>
    <property type="match status" value="1"/>
</dbReference>
<reference evidence="11 12" key="1">
    <citation type="submission" date="2013-03" db="EMBL/GenBank/DDBJ databases">
        <title>The Genome Sequence of Capronia coronata CBS 617.96.</title>
        <authorList>
            <consortium name="The Broad Institute Genomics Platform"/>
            <person name="Cuomo C."/>
            <person name="de Hoog S."/>
            <person name="Gorbushina A."/>
            <person name="Walker B."/>
            <person name="Young S.K."/>
            <person name="Zeng Q."/>
            <person name="Gargeya S."/>
            <person name="Fitzgerald M."/>
            <person name="Haas B."/>
            <person name="Abouelleil A."/>
            <person name="Allen A.W."/>
            <person name="Alvarado L."/>
            <person name="Arachchi H.M."/>
            <person name="Berlin A.M."/>
            <person name="Chapman S.B."/>
            <person name="Gainer-Dewar J."/>
            <person name="Goldberg J."/>
            <person name="Griggs A."/>
            <person name="Gujja S."/>
            <person name="Hansen M."/>
            <person name="Howarth C."/>
            <person name="Imamovic A."/>
            <person name="Ireland A."/>
            <person name="Larimer J."/>
            <person name="McCowan C."/>
            <person name="Murphy C."/>
            <person name="Pearson M."/>
            <person name="Poon T.W."/>
            <person name="Priest M."/>
            <person name="Roberts A."/>
            <person name="Saif S."/>
            <person name="Shea T."/>
            <person name="Sisk P."/>
            <person name="Sykes S."/>
            <person name="Wortman J."/>
            <person name="Nusbaum C."/>
            <person name="Birren B."/>
        </authorList>
    </citation>
    <scope>NUCLEOTIDE SEQUENCE [LARGE SCALE GENOMIC DNA]</scope>
    <source>
        <strain evidence="11 12">CBS 617.96</strain>
    </source>
</reference>
<keyword evidence="6 8" id="KW-0472">Membrane</keyword>
<feature type="transmembrane region" description="Helical" evidence="8">
    <location>
        <begin position="247"/>
        <end position="270"/>
    </location>
</feature>
<dbReference type="Proteomes" id="UP000019484">
    <property type="component" value="Unassembled WGS sequence"/>
</dbReference>
<dbReference type="CDD" id="cd09630">
    <property type="entry name" value="CDH_like_cytochrome"/>
    <property type="match status" value="1"/>
</dbReference>
<dbReference type="AlphaFoldDB" id="W9Y1B3"/>
<dbReference type="InterPro" id="IPR006593">
    <property type="entry name" value="Cyt_b561/ferric_Rdtase_TM"/>
</dbReference>
<proteinExistence type="predicted"/>
<dbReference type="GeneID" id="19161515"/>
<accession>W9Y1B3</accession>
<feature type="chain" id="PRO_5004933224" description="DOMON domain-containing protein" evidence="9">
    <location>
        <begin position="21"/>
        <end position="426"/>
    </location>
</feature>
<keyword evidence="3 8" id="KW-0812">Transmembrane</keyword>
<feature type="region of interest" description="Disordered" evidence="7">
    <location>
        <begin position="392"/>
        <end position="415"/>
    </location>
</feature>
<evidence type="ECO:0000313" key="11">
    <source>
        <dbReference type="EMBL" id="EXJ86278.1"/>
    </source>
</evidence>
<feature type="transmembrane region" description="Helical" evidence="8">
    <location>
        <begin position="324"/>
        <end position="344"/>
    </location>
</feature>
<evidence type="ECO:0000256" key="3">
    <source>
        <dbReference type="ARBA" id="ARBA00022692"/>
    </source>
</evidence>
<evidence type="ECO:0000256" key="8">
    <source>
        <dbReference type="SAM" id="Phobius"/>
    </source>
</evidence>
<dbReference type="STRING" id="1182541.W9Y1B3"/>
<organism evidence="11 12">
    <name type="scientific">Capronia coronata CBS 617.96</name>
    <dbReference type="NCBI Taxonomy" id="1182541"/>
    <lineage>
        <taxon>Eukaryota</taxon>
        <taxon>Fungi</taxon>
        <taxon>Dikarya</taxon>
        <taxon>Ascomycota</taxon>
        <taxon>Pezizomycotina</taxon>
        <taxon>Eurotiomycetes</taxon>
        <taxon>Chaetothyriomycetidae</taxon>
        <taxon>Chaetothyriales</taxon>
        <taxon>Herpotrichiellaceae</taxon>
        <taxon>Capronia</taxon>
    </lineage>
</organism>
<evidence type="ECO:0000256" key="2">
    <source>
        <dbReference type="ARBA" id="ARBA00022448"/>
    </source>
</evidence>
<keyword evidence="5 8" id="KW-1133">Transmembrane helix</keyword>
<dbReference type="SMART" id="SM00665">
    <property type="entry name" value="B561"/>
    <property type="match status" value="1"/>
</dbReference>
<dbReference type="GO" id="GO:0016020">
    <property type="term" value="C:membrane"/>
    <property type="evidence" value="ECO:0007669"/>
    <property type="project" value="UniProtKB-SubCell"/>
</dbReference>
<dbReference type="PANTHER" id="PTHR47797">
    <property type="entry name" value="DEHYDROGENASE, PUTATIVE (AFU_ORTHOLOGUE AFUA_8G05805)-RELATED"/>
    <property type="match status" value="1"/>
</dbReference>
<comment type="subcellular location">
    <subcellularLocation>
        <location evidence="1">Membrane</location>
    </subcellularLocation>
</comment>
<comment type="caution">
    <text evidence="11">The sequence shown here is derived from an EMBL/GenBank/DDBJ whole genome shotgun (WGS) entry which is preliminary data.</text>
</comment>
<feature type="transmembrane region" description="Helical" evidence="8">
    <location>
        <begin position="282"/>
        <end position="304"/>
    </location>
</feature>
<evidence type="ECO:0000313" key="12">
    <source>
        <dbReference type="Proteomes" id="UP000019484"/>
    </source>
</evidence>
<evidence type="ECO:0000256" key="9">
    <source>
        <dbReference type="SAM" id="SignalP"/>
    </source>
</evidence>
<gene>
    <name evidence="11" type="ORF">A1O1_06648</name>
</gene>
<dbReference type="Pfam" id="PF03188">
    <property type="entry name" value="Cytochrom_B561"/>
    <property type="match status" value="1"/>
</dbReference>
<dbReference type="Gene3D" id="1.20.120.1770">
    <property type="match status" value="1"/>
</dbReference>
<dbReference type="eggNOG" id="ENOG502SJ74">
    <property type="taxonomic scope" value="Eukaryota"/>
</dbReference>
<keyword evidence="12" id="KW-1185">Reference proteome</keyword>
<dbReference type="SUPFAM" id="SSF49344">
    <property type="entry name" value="CBD9-like"/>
    <property type="match status" value="1"/>
</dbReference>
<dbReference type="EMBL" id="AMWN01000005">
    <property type="protein sequence ID" value="EXJ86278.1"/>
    <property type="molecule type" value="Genomic_DNA"/>
</dbReference>
<dbReference type="RefSeq" id="XP_007725716.1">
    <property type="nucleotide sequence ID" value="XM_007727526.1"/>
</dbReference>
<dbReference type="HOGENOM" id="CLU_031471_0_0_1"/>
<feature type="transmembrane region" description="Helical" evidence="8">
    <location>
        <begin position="218"/>
        <end position="240"/>
    </location>
</feature>
<name>W9Y1B3_9EURO</name>